<organism evidence="1">
    <name type="scientific">Daphnia magna</name>
    <dbReference type="NCBI Taxonomy" id="35525"/>
    <lineage>
        <taxon>Eukaryota</taxon>
        <taxon>Metazoa</taxon>
        <taxon>Ecdysozoa</taxon>
        <taxon>Arthropoda</taxon>
        <taxon>Crustacea</taxon>
        <taxon>Branchiopoda</taxon>
        <taxon>Diplostraca</taxon>
        <taxon>Cladocera</taxon>
        <taxon>Anomopoda</taxon>
        <taxon>Daphniidae</taxon>
        <taxon>Daphnia</taxon>
    </lineage>
</organism>
<accession>A0A0P5WW15</accession>
<reference evidence="1" key="1">
    <citation type="submission" date="2015-10" db="EMBL/GenBank/DDBJ databases">
        <title>EvidentialGene: Evidence-directed Construction of Complete mRNA Transcriptomes without Genomes.</title>
        <authorList>
            <person name="Gilbert D.G."/>
        </authorList>
    </citation>
    <scope>NUCLEOTIDE SEQUENCE</scope>
</reference>
<protein>
    <submittedName>
        <fullName evidence="1">Uncharacterized protein</fullName>
    </submittedName>
</protein>
<dbReference type="AlphaFoldDB" id="A0A0P5WW15"/>
<dbReference type="EMBL" id="GDIQ01015536">
    <property type="protein sequence ID" value="JAN79201.1"/>
    <property type="molecule type" value="Transcribed_RNA"/>
</dbReference>
<proteinExistence type="predicted"/>
<evidence type="ECO:0000313" key="1">
    <source>
        <dbReference type="EMBL" id="JAN79201.1"/>
    </source>
</evidence>
<sequence length="108" mass="12935">MAVLQLRKQFLQIAEGEKILKYMYFFFSKNKITMIEKNMDYESESIPTDDRDCGLCGTAHSKKMAHHHNHKSHFLWFSIVSPPLSNFISRKKYKYTQDGRRIYKKDMH</sequence>
<name>A0A0P5WW15_9CRUS</name>